<name>A0A7D5R3K2_9ARCH</name>
<accession>A0A7D5R3K2</accession>
<dbReference type="AlphaFoldDB" id="A0A7D5R3K2"/>
<gene>
    <name evidence="1" type="ORF">C5F50_08255</name>
</gene>
<dbReference type="EMBL" id="CP026995">
    <property type="protein sequence ID" value="QLH07060.1"/>
    <property type="molecule type" value="Genomic_DNA"/>
</dbReference>
<dbReference type="KEGG" id="nue:C5F50_08255"/>
<organism evidence="1 2">
    <name type="scientific">Nitrosopumilus ureiphilus</name>
    <dbReference type="NCBI Taxonomy" id="1470067"/>
    <lineage>
        <taxon>Archaea</taxon>
        <taxon>Nitrososphaerota</taxon>
        <taxon>Nitrososphaeria</taxon>
        <taxon>Nitrosopumilales</taxon>
        <taxon>Nitrosopumilaceae</taxon>
        <taxon>Nitrosopumilus</taxon>
    </lineage>
</organism>
<protein>
    <submittedName>
        <fullName evidence="1">Uncharacterized protein</fullName>
    </submittedName>
</protein>
<proteinExistence type="predicted"/>
<evidence type="ECO:0000313" key="1">
    <source>
        <dbReference type="EMBL" id="QLH07060.1"/>
    </source>
</evidence>
<dbReference type="Proteomes" id="UP000509478">
    <property type="component" value="Chromosome"/>
</dbReference>
<keyword evidence="2" id="KW-1185">Reference proteome</keyword>
<evidence type="ECO:0000313" key="2">
    <source>
        <dbReference type="Proteomes" id="UP000509478"/>
    </source>
</evidence>
<sequence>MKYFVIFLTLVSVGIMLTMPSSYAQYGGPMIPSAMISESHPQLSPLWQQKFGTAWHEIVCNPRLSLVQKYDGSPACVKEQTISKLVERGWAAESETKKTLEIHG</sequence>
<reference evidence="1 2" key="1">
    <citation type="submission" date="2018-02" db="EMBL/GenBank/DDBJ databases">
        <title>Complete genome of Nitrosopumilus ureaphilus PS0.</title>
        <authorList>
            <person name="Qin W."/>
            <person name="Zheng Y."/>
            <person name="Stahl D.A."/>
        </authorList>
    </citation>
    <scope>NUCLEOTIDE SEQUENCE [LARGE SCALE GENOMIC DNA]</scope>
    <source>
        <strain evidence="1 2">PS0</strain>
    </source>
</reference>